<evidence type="ECO:0000313" key="3">
    <source>
        <dbReference type="Proteomes" id="UP001341281"/>
    </source>
</evidence>
<keyword evidence="3" id="KW-1185">Reference proteome</keyword>
<organism evidence="2 3">
    <name type="scientific">Paspalum notatum var. saurae</name>
    <dbReference type="NCBI Taxonomy" id="547442"/>
    <lineage>
        <taxon>Eukaryota</taxon>
        <taxon>Viridiplantae</taxon>
        <taxon>Streptophyta</taxon>
        <taxon>Embryophyta</taxon>
        <taxon>Tracheophyta</taxon>
        <taxon>Spermatophyta</taxon>
        <taxon>Magnoliopsida</taxon>
        <taxon>Liliopsida</taxon>
        <taxon>Poales</taxon>
        <taxon>Poaceae</taxon>
        <taxon>PACMAD clade</taxon>
        <taxon>Panicoideae</taxon>
        <taxon>Andropogonodae</taxon>
        <taxon>Paspaleae</taxon>
        <taxon>Paspalinae</taxon>
        <taxon>Paspalum</taxon>
    </lineage>
</organism>
<name>A0AAQ3XD05_PASNO</name>
<dbReference type="Pfam" id="PF13966">
    <property type="entry name" value="zf-RVT"/>
    <property type="match status" value="1"/>
</dbReference>
<dbReference type="InterPro" id="IPR026960">
    <property type="entry name" value="RVT-Znf"/>
</dbReference>
<gene>
    <name evidence="2" type="ORF">U9M48_041113</name>
</gene>
<sequence>INIWLDPWIPRVTRKRLLEEVVLTKVSELLDPTIGQSDRTLIIDIFWEQDAKNILAWHLIGRKLWKLNCQPKVKHFMWRLACNSLPVLHNINRRGMKNDTLWPVCARLDEDMGHHFKCKFVKSCWREMNLEEIRLHQLHDLPTAKEVAMHILLQEEVKRVQVVGLLWAWWDARNKVNAEEQQCYRIRRACVRCTLKNIQRGPREHVGADATGRQT</sequence>
<proteinExistence type="predicted"/>
<accession>A0AAQ3XD05</accession>
<evidence type="ECO:0000259" key="1">
    <source>
        <dbReference type="Pfam" id="PF13966"/>
    </source>
</evidence>
<reference evidence="2 3" key="1">
    <citation type="submission" date="2024-02" db="EMBL/GenBank/DDBJ databases">
        <title>High-quality chromosome-scale genome assembly of Pensacola bahiagrass (Paspalum notatum Flugge var. saurae).</title>
        <authorList>
            <person name="Vega J.M."/>
            <person name="Podio M."/>
            <person name="Orjuela J."/>
            <person name="Siena L.A."/>
            <person name="Pessino S.C."/>
            <person name="Combes M.C."/>
            <person name="Mariac C."/>
            <person name="Albertini E."/>
            <person name="Pupilli F."/>
            <person name="Ortiz J.P.A."/>
            <person name="Leblanc O."/>
        </authorList>
    </citation>
    <scope>NUCLEOTIDE SEQUENCE [LARGE SCALE GENOMIC DNA]</scope>
    <source>
        <strain evidence="2">R1</strain>
        <tissue evidence="2">Leaf</tissue>
    </source>
</reference>
<dbReference type="EMBL" id="CP144753">
    <property type="protein sequence ID" value="WVZ95331.1"/>
    <property type="molecule type" value="Genomic_DNA"/>
</dbReference>
<dbReference type="AlphaFoldDB" id="A0AAQ3XD05"/>
<dbReference type="Proteomes" id="UP001341281">
    <property type="component" value="Chromosome 09"/>
</dbReference>
<evidence type="ECO:0000313" key="2">
    <source>
        <dbReference type="EMBL" id="WVZ95331.1"/>
    </source>
</evidence>
<feature type="domain" description="Reverse transcriptase zinc-binding" evidence="1">
    <location>
        <begin position="62"/>
        <end position="125"/>
    </location>
</feature>
<protein>
    <recommendedName>
        <fullName evidence="1">Reverse transcriptase zinc-binding domain-containing protein</fullName>
    </recommendedName>
</protein>
<feature type="non-terminal residue" evidence="2">
    <location>
        <position position="1"/>
    </location>
</feature>